<gene>
    <name evidence="1" type="ORF">Dsin_028803</name>
</gene>
<accession>A0AAD9ZRH1</accession>
<comment type="caution">
    <text evidence="1">The sequence shown here is derived from an EMBL/GenBank/DDBJ whole genome shotgun (WGS) entry which is preliminary data.</text>
</comment>
<evidence type="ECO:0000313" key="1">
    <source>
        <dbReference type="EMBL" id="KAK3189242.1"/>
    </source>
</evidence>
<evidence type="ECO:0000313" key="2">
    <source>
        <dbReference type="Proteomes" id="UP001281410"/>
    </source>
</evidence>
<sequence>MIGIKDKFSVATEIMKINEEHEVELLACGTSLVFGGRTSCTLLLQQTFSGRGNNMEENKVVAYVRSSTKQGEAENDLNNRATT</sequence>
<organism evidence="1 2">
    <name type="scientific">Dipteronia sinensis</name>
    <dbReference type="NCBI Taxonomy" id="43782"/>
    <lineage>
        <taxon>Eukaryota</taxon>
        <taxon>Viridiplantae</taxon>
        <taxon>Streptophyta</taxon>
        <taxon>Embryophyta</taxon>
        <taxon>Tracheophyta</taxon>
        <taxon>Spermatophyta</taxon>
        <taxon>Magnoliopsida</taxon>
        <taxon>eudicotyledons</taxon>
        <taxon>Gunneridae</taxon>
        <taxon>Pentapetalae</taxon>
        <taxon>rosids</taxon>
        <taxon>malvids</taxon>
        <taxon>Sapindales</taxon>
        <taxon>Sapindaceae</taxon>
        <taxon>Hippocastanoideae</taxon>
        <taxon>Acereae</taxon>
        <taxon>Dipteronia</taxon>
    </lineage>
</organism>
<name>A0AAD9ZRH1_9ROSI</name>
<dbReference type="Proteomes" id="UP001281410">
    <property type="component" value="Unassembled WGS sequence"/>
</dbReference>
<keyword evidence="2" id="KW-1185">Reference proteome</keyword>
<dbReference type="AlphaFoldDB" id="A0AAD9ZRH1"/>
<reference evidence="1" key="1">
    <citation type="journal article" date="2023" name="Plant J.">
        <title>Genome sequences and population genomics provide insights into the demographic history, inbreeding, and mutation load of two 'living fossil' tree species of Dipteronia.</title>
        <authorList>
            <person name="Feng Y."/>
            <person name="Comes H.P."/>
            <person name="Chen J."/>
            <person name="Zhu S."/>
            <person name="Lu R."/>
            <person name="Zhang X."/>
            <person name="Li P."/>
            <person name="Qiu J."/>
            <person name="Olsen K.M."/>
            <person name="Qiu Y."/>
        </authorList>
    </citation>
    <scope>NUCLEOTIDE SEQUENCE</scope>
    <source>
        <strain evidence="1">NBL</strain>
    </source>
</reference>
<dbReference type="EMBL" id="JANJYJ010000009">
    <property type="protein sequence ID" value="KAK3189242.1"/>
    <property type="molecule type" value="Genomic_DNA"/>
</dbReference>
<protein>
    <submittedName>
        <fullName evidence="1">Uncharacterized protein</fullName>
    </submittedName>
</protein>
<proteinExistence type="predicted"/>